<accession>A0AAP0B627</accession>
<sequence length="296" mass="34226">MYSGSEFDINESEIYEERGVPIDLNCFNDDISEESSDEEDNICEVQERVTGIFENLVACDQSWIDRIVVDNSFIQFAKTIKDWVIEQDFDGENSTSNRMLDFVIPDEILSGLFYKTKSELHCAISAWFIKNHVQFKSIQSNQTRLNIECLYTDSCAWKLRATKSKRHGDTWLISRVSAPHTCTNPINQDDHRQCTTSFIARFITPVLHTQIDIKPREIRSRINAKFNITPSYKKAWTARGKTIKTIFGGWTVSYKILLRYLDTLCLTNPGTVYDIHTIDSNKFQRLFWAFGPSIEG</sequence>
<dbReference type="InterPro" id="IPR004332">
    <property type="entry name" value="Transposase_MuDR"/>
</dbReference>
<name>A0AAP0B627_9ASPA</name>
<dbReference type="PANTHER" id="PTHR31973:SF195">
    <property type="entry name" value="MUDR FAMILY TRANSPOSASE"/>
    <property type="match status" value="1"/>
</dbReference>
<proteinExistence type="predicted"/>
<evidence type="ECO:0000313" key="3">
    <source>
        <dbReference type="Proteomes" id="UP001418222"/>
    </source>
</evidence>
<keyword evidence="3" id="KW-1185">Reference proteome</keyword>
<dbReference type="Pfam" id="PF03108">
    <property type="entry name" value="DBD_Tnp_Mut"/>
    <property type="match status" value="1"/>
</dbReference>
<dbReference type="EMBL" id="JBBWWQ010000015">
    <property type="protein sequence ID" value="KAK8928311.1"/>
    <property type="molecule type" value="Genomic_DNA"/>
</dbReference>
<evidence type="ECO:0000259" key="1">
    <source>
        <dbReference type="Pfam" id="PF03108"/>
    </source>
</evidence>
<organism evidence="2 3">
    <name type="scientific">Platanthera zijinensis</name>
    <dbReference type="NCBI Taxonomy" id="2320716"/>
    <lineage>
        <taxon>Eukaryota</taxon>
        <taxon>Viridiplantae</taxon>
        <taxon>Streptophyta</taxon>
        <taxon>Embryophyta</taxon>
        <taxon>Tracheophyta</taxon>
        <taxon>Spermatophyta</taxon>
        <taxon>Magnoliopsida</taxon>
        <taxon>Liliopsida</taxon>
        <taxon>Asparagales</taxon>
        <taxon>Orchidaceae</taxon>
        <taxon>Orchidoideae</taxon>
        <taxon>Orchideae</taxon>
        <taxon>Orchidinae</taxon>
        <taxon>Platanthera</taxon>
    </lineage>
</organism>
<gene>
    <name evidence="2" type="ORF">KSP39_PZI017347</name>
</gene>
<comment type="caution">
    <text evidence="2">The sequence shown here is derived from an EMBL/GenBank/DDBJ whole genome shotgun (WGS) entry which is preliminary data.</text>
</comment>
<dbReference type="AlphaFoldDB" id="A0AAP0B627"/>
<dbReference type="PANTHER" id="PTHR31973">
    <property type="entry name" value="POLYPROTEIN, PUTATIVE-RELATED"/>
    <property type="match status" value="1"/>
</dbReference>
<feature type="domain" description="Transposase MuDR plant" evidence="1">
    <location>
        <begin position="110"/>
        <end position="166"/>
    </location>
</feature>
<dbReference type="Proteomes" id="UP001418222">
    <property type="component" value="Unassembled WGS sequence"/>
</dbReference>
<evidence type="ECO:0000313" key="2">
    <source>
        <dbReference type="EMBL" id="KAK8928311.1"/>
    </source>
</evidence>
<protein>
    <recommendedName>
        <fullName evidence="1">Transposase MuDR plant domain-containing protein</fullName>
    </recommendedName>
</protein>
<reference evidence="2 3" key="1">
    <citation type="journal article" date="2022" name="Nat. Plants">
        <title>Genomes of leafy and leafless Platanthera orchids illuminate the evolution of mycoheterotrophy.</title>
        <authorList>
            <person name="Li M.H."/>
            <person name="Liu K.W."/>
            <person name="Li Z."/>
            <person name="Lu H.C."/>
            <person name="Ye Q.L."/>
            <person name="Zhang D."/>
            <person name="Wang J.Y."/>
            <person name="Li Y.F."/>
            <person name="Zhong Z.M."/>
            <person name="Liu X."/>
            <person name="Yu X."/>
            <person name="Liu D.K."/>
            <person name="Tu X.D."/>
            <person name="Liu B."/>
            <person name="Hao Y."/>
            <person name="Liao X.Y."/>
            <person name="Jiang Y.T."/>
            <person name="Sun W.H."/>
            <person name="Chen J."/>
            <person name="Chen Y.Q."/>
            <person name="Ai Y."/>
            <person name="Zhai J.W."/>
            <person name="Wu S.S."/>
            <person name="Zhou Z."/>
            <person name="Hsiao Y.Y."/>
            <person name="Wu W.L."/>
            <person name="Chen Y.Y."/>
            <person name="Lin Y.F."/>
            <person name="Hsu J.L."/>
            <person name="Li C.Y."/>
            <person name="Wang Z.W."/>
            <person name="Zhao X."/>
            <person name="Zhong W.Y."/>
            <person name="Ma X.K."/>
            <person name="Ma L."/>
            <person name="Huang J."/>
            <person name="Chen G.Z."/>
            <person name="Huang M.Z."/>
            <person name="Huang L."/>
            <person name="Peng D.H."/>
            <person name="Luo Y.B."/>
            <person name="Zou S.Q."/>
            <person name="Chen S.P."/>
            <person name="Lan S."/>
            <person name="Tsai W.C."/>
            <person name="Van de Peer Y."/>
            <person name="Liu Z.J."/>
        </authorList>
    </citation>
    <scope>NUCLEOTIDE SEQUENCE [LARGE SCALE GENOMIC DNA]</scope>
    <source>
        <strain evidence="2">Lor287</strain>
    </source>
</reference>